<dbReference type="Gene3D" id="2.30.29.30">
    <property type="entry name" value="Pleckstrin-homology domain (PH domain)/Phosphotyrosine-binding domain (PTB)"/>
    <property type="match status" value="1"/>
</dbReference>
<dbReference type="EMBL" id="CALNXJ010000003">
    <property type="protein sequence ID" value="CAH3035297.1"/>
    <property type="molecule type" value="Genomic_DNA"/>
</dbReference>
<sequence>MASDTEVRSQTVTRPPPHLEGNLIFHRANKLGRPKRAFFVLLETVIYQYESKDMYYKRQRSKEDLKICLEEVSGITEILMSSKQYENCSFKLTLNGKEAKEYKFSAESRQAMKDWVNGLREAKEFWIRHYKRQAFKKQFINQGNFADVSGPVYDEDESLADSIICGSSECCELVHVSVTTWDKRTYTVLLPCVFDMDELLAALCTKSQTKRCAGCYVCKLQQSSMEVWTVTANGIGHRFDIEDGTLDISKLGNRFYLLVHNYKLLIIHFDDGTFQVLPSLVFIKAKEVPRIPSLATKLESLGIENFGLFLVNDDGTSNLFTPEEEPLKHSLQGRLVLKTVTVSTPLRPRISEIQRKKLRKYQQNRRQMEALKRVEKEKCRHNSNLNVSKTDKNEVSCPDGLVFYEQHFGMSNDVISPSRLDGCVDMSMDAEKDRRSGPTKLVASIEARRISQEAEYCIDDDAEFLSVEETFKGSYEKDEDEIEVKVADNVSKKDSDLSGWSRPDDGEIFDDDNVALNTSSLATPEYALNDETEEQLSKSSSKGNWYASGRCAVRDSNSEELFSNGDKSCEISRRVPKSTDVGMVSEPYSRSKDTIAKLNSCSEPGNHNRNSLLVDDVEAIACLKIDTESQEMKTTVNNPSLNASTESKFERHLLCVTDSDDKSPSVPCEFLYPTEPLVKRTDNQDGFSRLSTVIVKEGDNSCASCARNEQCDFTIISSPRVLELALKICSGQNVNEEEVGEANKFSRICLSGWHLQCENGSWAVVERGVLHSHNDILSSEVKVHLSDRFEAFFNREEKLWTVIENEHIQNEHSSFRNEIQNEVVRDTFTATEDSPRDQDDIIEERVVTPILSQSNSLENIYVKSLDSKVSDDGTENLTDDERPIPTGGNGDVGRPRAESSSQGALYAATQRVFLHIVEFGEEPEEALDDTKHESLIENVCSPLCSALWNMLSIGVRKKFIGKYTLWNIVEELKDISGDVELAVNWVNNRCARLSDEQKFQAFVCECLNIGRGTLNQWLEEFIKQNKTRGDGKIGKKFYSQSGIVFQLSGQTLEELVLDLSRISGLPFKINVERWIKTKGTSLHETPFTFE</sequence>
<dbReference type="InterPro" id="IPR001849">
    <property type="entry name" value="PH_domain"/>
</dbReference>
<evidence type="ECO:0000313" key="7">
    <source>
        <dbReference type="EMBL" id="CAH3035297.1"/>
    </source>
</evidence>
<comment type="subcellular location">
    <subcellularLocation>
        <location evidence="1">Lysosome membrane</location>
    </subcellularLocation>
</comment>
<dbReference type="PROSITE" id="PS50003">
    <property type="entry name" value="PH_DOMAIN"/>
    <property type="match status" value="1"/>
</dbReference>
<evidence type="ECO:0008006" key="9">
    <source>
        <dbReference type="Google" id="ProtNLM"/>
    </source>
</evidence>
<evidence type="ECO:0000256" key="2">
    <source>
        <dbReference type="ARBA" id="ARBA00023228"/>
    </source>
</evidence>
<keyword evidence="8" id="KW-1185">Reference proteome</keyword>
<gene>
    <name evidence="7" type="ORF">PMEA_00017147</name>
</gene>
<accession>A0AAU9VQ52</accession>
<keyword evidence="2" id="KW-0458">Lysosome</keyword>
<feature type="region of interest" description="Disordered" evidence="4">
    <location>
        <begin position="870"/>
        <end position="900"/>
    </location>
</feature>
<evidence type="ECO:0000256" key="4">
    <source>
        <dbReference type="SAM" id="MobiDB-lite"/>
    </source>
</evidence>
<evidence type="ECO:0000259" key="6">
    <source>
        <dbReference type="PROSITE" id="PS50826"/>
    </source>
</evidence>
<name>A0AAU9VQ52_9CNID</name>
<dbReference type="InterPro" id="IPR011993">
    <property type="entry name" value="PH-like_dom_sf"/>
</dbReference>
<feature type="domain" description="RUN" evidence="6">
    <location>
        <begin position="934"/>
        <end position="1072"/>
    </location>
</feature>
<protein>
    <recommendedName>
        <fullName evidence="9">PH domain-containing protein</fullName>
    </recommendedName>
</protein>
<dbReference type="SMART" id="SM00233">
    <property type="entry name" value="PH"/>
    <property type="match status" value="1"/>
</dbReference>
<evidence type="ECO:0000256" key="1">
    <source>
        <dbReference type="ARBA" id="ARBA00004656"/>
    </source>
</evidence>
<keyword evidence="3" id="KW-0175">Coiled coil</keyword>
<dbReference type="AlphaFoldDB" id="A0AAU9VQ52"/>
<dbReference type="Gene3D" id="1.20.58.900">
    <property type="match status" value="1"/>
</dbReference>
<evidence type="ECO:0000256" key="3">
    <source>
        <dbReference type="SAM" id="Coils"/>
    </source>
</evidence>
<dbReference type="SUPFAM" id="SSF140741">
    <property type="entry name" value="RUN domain-like"/>
    <property type="match status" value="1"/>
</dbReference>
<evidence type="ECO:0000313" key="8">
    <source>
        <dbReference type="Proteomes" id="UP001159428"/>
    </source>
</evidence>
<evidence type="ECO:0000259" key="5">
    <source>
        <dbReference type="PROSITE" id="PS50003"/>
    </source>
</evidence>
<feature type="coiled-coil region" evidence="3">
    <location>
        <begin position="351"/>
        <end position="378"/>
    </location>
</feature>
<comment type="caution">
    <text evidence="7">The sequence shown here is derived from an EMBL/GenBank/DDBJ whole genome shotgun (WGS) entry which is preliminary data.</text>
</comment>
<dbReference type="GO" id="GO:0005765">
    <property type="term" value="C:lysosomal membrane"/>
    <property type="evidence" value="ECO:0007669"/>
    <property type="project" value="UniProtKB-SubCell"/>
</dbReference>
<dbReference type="CDD" id="cd00821">
    <property type="entry name" value="PH"/>
    <property type="match status" value="1"/>
</dbReference>
<dbReference type="PROSITE" id="PS50826">
    <property type="entry name" value="RUN"/>
    <property type="match status" value="1"/>
</dbReference>
<organism evidence="7 8">
    <name type="scientific">Pocillopora meandrina</name>
    <dbReference type="NCBI Taxonomy" id="46732"/>
    <lineage>
        <taxon>Eukaryota</taxon>
        <taxon>Metazoa</taxon>
        <taxon>Cnidaria</taxon>
        <taxon>Anthozoa</taxon>
        <taxon>Hexacorallia</taxon>
        <taxon>Scleractinia</taxon>
        <taxon>Astrocoeniina</taxon>
        <taxon>Pocilloporidae</taxon>
        <taxon>Pocillopora</taxon>
    </lineage>
</organism>
<dbReference type="SUPFAM" id="SSF50729">
    <property type="entry name" value="PH domain-like"/>
    <property type="match status" value="1"/>
</dbReference>
<dbReference type="InterPro" id="IPR004012">
    <property type="entry name" value="Run_dom"/>
</dbReference>
<proteinExistence type="predicted"/>
<dbReference type="InterPro" id="IPR037213">
    <property type="entry name" value="Run_dom_sf"/>
</dbReference>
<reference evidence="7 8" key="1">
    <citation type="submission" date="2022-05" db="EMBL/GenBank/DDBJ databases">
        <authorList>
            <consortium name="Genoscope - CEA"/>
            <person name="William W."/>
        </authorList>
    </citation>
    <scope>NUCLEOTIDE SEQUENCE [LARGE SCALE GENOMIC DNA]</scope>
</reference>
<dbReference type="Pfam" id="PF00169">
    <property type="entry name" value="PH"/>
    <property type="match status" value="1"/>
</dbReference>
<dbReference type="Proteomes" id="UP001159428">
    <property type="component" value="Unassembled WGS sequence"/>
</dbReference>
<feature type="domain" description="PH" evidence="5">
    <location>
        <begin position="16"/>
        <end position="124"/>
    </location>
</feature>